<evidence type="ECO:0000259" key="2">
    <source>
        <dbReference type="Pfam" id="PF00903"/>
    </source>
</evidence>
<dbReference type="PANTHER" id="PTHR36503">
    <property type="entry name" value="BLR2520 PROTEIN"/>
    <property type="match status" value="1"/>
</dbReference>
<sequence length="109" mass="12109">MYLGHFSVSLAVKDIRKSLTFYEALGFEKLDGDVEQNWLILKSGEAKIGLFQGMFEEDLLTFNPSDARALEKALKDKGIEPETGTSGDEGPAHFVLKDPDGRTILVDQF</sequence>
<keyword evidence="4" id="KW-1185">Reference proteome</keyword>
<gene>
    <name evidence="3" type="ORF">GCM10017621_22910</name>
</gene>
<protein>
    <recommendedName>
        <fullName evidence="2">Glyoxalase/fosfomycin resistance/dioxygenase domain-containing protein</fullName>
    </recommendedName>
</protein>
<evidence type="ECO:0000313" key="3">
    <source>
        <dbReference type="EMBL" id="GLK52783.1"/>
    </source>
</evidence>
<dbReference type="PANTHER" id="PTHR36503:SF1">
    <property type="entry name" value="BLR2520 PROTEIN"/>
    <property type="match status" value="1"/>
</dbReference>
<reference evidence="3" key="1">
    <citation type="journal article" date="2014" name="Int. J. Syst. Evol. Microbiol.">
        <title>Complete genome sequence of Corynebacterium casei LMG S-19264T (=DSM 44701T), isolated from a smear-ripened cheese.</title>
        <authorList>
            <consortium name="US DOE Joint Genome Institute (JGI-PGF)"/>
            <person name="Walter F."/>
            <person name="Albersmeier A."/>
            <person name="Kalinowski J."/>
            <person name="Ruckert C."/>
        </authorList>
    </citation>
    <scope>NUCLEOTIDE SEQUENCE</scope>
    <source>
        <strain evidence="3">VKM B-1513</strain>
    </source>
</reference>
<reference evidence="3" key="2">
    <citation type="submission" date="2023-01" db="EMBL/GenBank/DDBJ databases">
        <authorList>
            <person name="Sun Q."/>
            <person name="Evtushenko L."/>
        </authorList>
    </citation>
    <scope>NUCLEOTIDE SEQUENCE</scope>
    <source>
        <strain evidence="3">VKM B-1513</strain>
    </source>
</reference>
<dbReference type="RefSeq" id="WP_271187145.1">
    <property type="nucleotide sequence ID" value="NZ_BSFE01000006.1"/>
</dbReference>
<comment type="caution">
    <text evidence="3">The sequence shown here is derived from an EMBL/GenBank/DDBJ whole genome shotgun (WGS) entry which is preliminary data.</text>
</comment>
<dbReference type="AlphaFoldDB" id="A0A9W6MP49"/>
<dbReference type="Proteomes" id="UP001143486">
    <property type="component" value="Unassembled WGS sequence"/>
</dbReference>
<dbReference type="Gene3D" id="3.10.180.10">
    <property type="entry name" value="2,3-Dihydroxybiphenyl 1,2-Dioxygenase, domain 1"/>
    <property type="match status" value="1"/>
</dbReference>
<evidence type="ECO:0000313" key="4">
    <source>
        <dbReference type="Proteomes" id="UP001143486"/>
    </source>
</evidence>
<dbReference type="InterPro" id="IPR004360">
    <property type="entry name" value="Glyas_Fos-R_dOase_dom"/>
</dbReference>
<evidence type="ECO:0000256" key="1">
    <source>
        <dbReference type="SAM" id="MobiDB-lite"/>
    </source>
</evidence>
<name>A0A9W6MP49_9PROT</name>
<accession>A0A9W6MP49</accession>
<dbReference type="InterPro" id="IPR029068">
    <property type="entry name" value="Glyas_Bleomycin-R_OHBP_Dase"/>
</dbReference>
<dbReference type="CDD" id="cd06587">
    <property type="entry name" value="VOC"/>
    <property type="match status" value="1"/>
</dbReference>
<feature type="domain" description="Glyoxalase/fosfomycin resistance/dioxygenase" evidence="2">
    <location>
        <begin position="5"/>
        <end position="104"/>
    </location>
</feature>
<dbReference type="Pfam" id="PF00903">
    <property type="entry name" value="Glyoxalase"/>
    <property type="match status" value="1"/>
</dbReference>
<feature type="region of interest" description="Disordered" evidence="1">
    <location>
        <begin position="77"/>
        <end position="97"/>
    </location>
</feature>
<organism evidence="3 4">
    <name type="scientific">Maricaulis virginensis</name>
    <dbReference type="NCBI Taxonomy" id="144022"/>
    <lineage>
        <taxon>Bacteria</taxon>
        <taxon>Pseudomonadati</taxon>
        <taxon>Pseudomonadota</taxon>
        <taxon>Alphaproteobacteria</taxon>
        <taxon>Maricaulales</taxon>
        <taxon>Maricaulaceae</taxon>
        <taxon>Maricaulis</taxon>
    </lineage>
</organism>
<dbReference type="EMBL" id="BSFE01000006">
    <property type="protein sequence ID" value="GLK52783.1"/>
    <property type="molecule type" value="Genomic_DNA"/>
</dbReference>
<dbReference type="SUPFAM" id="SSF54593">
    <property type="entry name" value="Glyoxalase/Bleomycin resistance protein/Dihydroxybiphenyl dioxygenase"/>
    <property type="match status" value="1"/>
</dbReference>
<proteinExistence type="predicted"/>